<feature type="region of interest" description="Disordered" evidence="1">
    <location>
        <begin position="78"/>
        <end position="100"/>
    </location>
</feature>
<keyword evidence="2" id="KW-0732">Signal</keyword>
<gene>
    <name evidence="3" type="ORF">SAMN02982919_02607</name>
</gene>
<evidence type="ECO:0008006" key="5">
    <source>
        <dbReference type="Google" id="ProtNLM"/>
    </source>
</evidence>
<dbReference type="RefSeq" id="WP_091458342.1">
    <property type="nucleotide sequence ID" value="NZ_FOGD01000010.1"/>
</dbReference>
<dbReference type="Proteomes" id="UP000199766">
    <property type="component" value="Unassembled WGS sequence"/>
</dbReference>
<protein>
    <recommendedName>
        <fullName evidence="5">DUF4124 domain-containing protein</fullName>
    </recommendedName>
</protein>
<evidence type="ECO:0000256" key="1">
    <source>
        <dbReference type="SAM" id="MobiDB-lite"/>
    </source>
</evidence>
<dbReference type="EMBL" id="FOGD01000010">
    <property type="protein sequence ID" value="SER57495.1"/>
    <property type="molecule type" value="Genomic_DNA"/>
</dbReference>
<proteinExistence type="predicted"/>
<sequence length="123" mass="12609">MTTKHFGFRVAAVLLLWGSLAGAPALGMNKCTSPNGGVTYQDDACTLGRAEKANIPHYTPPPPPGAAAVATAVVPVAGTAPPPSTPKAKAKGLPEDAVVHTGPRGGRYIILPTGKKRYLPKES</sequence>
<feature type="signal peptide" evidence="2">
    <location>
        <begin position="1"/>
        <end position="23"/>
    </location>
</feature>
<keyword evidence="4" id="KW-1185">Reference proteome</keyword>
<reference evidence="3 4" key="1">
    <citation type="submission" date="2016-10" db="EMBL/GenBank/DDBJ databases">
        <authorList>
            <person name="de Groot N.N."/>
        </authorList>
    </citation>
    <scope>NUCLEOTIDE SEQUENCE [LARGE SCALE GENOMIC DNA]</scope>
    <source>
        <strain evidence="3 4">ATCC 35958</strain>
    </source>
</reference>
<evidence type="ECO:0000313" key="4">
    <source>
        <dbReference type="Proteomes" id="UP000199766"/>
    </source>
</evidence>
<evidence type="ECO:0000313" key="3">
    <source>
        <dbReference type="EMBL" id="SER57495.1"/>
    </source>
</evidence>
<dbReference type="AlphaFoldDB" id="A0A1H9QBE2"/>
<evidence type="ECO:0000256" key="2">
    <source>
        <dbReference type="SAM" id="SignalP"/>
    </source>
</evidence>
<feature type="chain" id="PRO_5011640453" description="DUF4124 domain-containing protein" evidence="2">
    <location>
        <begin position="24"/>
        <end position="123"/>
    </location>
</feature>
<dbReference type="OrthoDB" id="8904499at2"/>
<organism evidence="3 4">
    <name type="scientific">Giesbergeria anulus</name>
    <dbReference type="NCBI Taxonomy" id="180197"/>
    <lineage>
        <taxon>Bacteria</taxon>
        <taxon>Pseudomonadati</taxon>
        <taxon>Pseudomonadota</taxon>
        <taxon>Betaproteobacteria</taxon>
        <taxon>Burkholderiales</taxon>
        <taxon>Comamonadaceae</taxon>
        <taxon>Giesbergeria</taxon>
    </lineage>
</organism>
<accession>A0A1H9QBE2</accession>
<name>A0A1H9QBE2_9BURK</name>